<dbReference type="FunFam" id="1.10.510.10:FF:000590">
    <property type="entry name" value="PR5-like receptor kinase"/>
    <property type="match status" value="1"/>
</dbReference>
<dbReference type="Gene3D" id="1.10.510.10">
    <property type="entry name" value="Transferase(Phosphotransferase) domain 1"/>
    <property type="match status" value="1"/>
</dbReference>
<dbReference type="InterPro" id="IPR017441">
    <property type="entry name" value="Protein_kinase_ATP_BS"/>
</dbReference>
<dbReference type="SMART" id="SM00220">
    <property type="entry name" value="S_TKc"/>
    <property type="match status" value="1"/>
</dbReference>
<dbReference type="Gramene" id="rna1225">
    <property type="protein sequence ID" value="RHN77738.1"/>
    <property type="gene ID" value="gene1225"/>
</dbReference>
<dbReference type="InterPro" id="IPR025287">
    <property type="entry name" value="WAK_GUB"/>
</dbReference>
<evidence type="ECO:0000256" key="3">
    <source>
        <dbReference type="ARBA" id="ARBA00022679"/>
    </source>
</evidence>
<evidence type="ECO:0000256" key="1">
    <source>
        <dbReference type="ARBA" id="ARBA00004479"/>
    </source>
</evidence>
<sequence length="720" mass="81256">MTLILLLPFTLLIHQVTCWSIATISPIEQEHTCPPSSCGKISNITYPFRLNNDPINCGDKRYELACENNVTTLNLYSGKYHVQSINYNNFTIRLVDLGVQQSNCSSIPLYSLSQSNFCDTYNYYGRNCKDPYHAVSDQERLLYPDMGSHELLFKHIVYLNCTHQVTNNPKYVNTSSCFQFGYSKSNYIYAMAGDLIAQDFQVGCHVKLVTPTSLLGLERNKLLSYDIIHKALVYGFEISWMHLSCHNRCGDLAICLFINSTSDILQCRPYCGSSWDYMAGSTIRSCGNYSGLAFTIKGHIIAIGIGLYELIKGSIPEYLGFANFKVGFSIGHYGIPSFCAARFLFGMTLFIALLIYKWKRSHLSTYECIEIYLQQQNNLMPIRYSYKEIKKMARGFKDKLGEGGFGTVFKGNLRSGPCVAIKMLGKSKGNGKDFISEVSTIGRIYHLNVVRLLGFCIEGSKRALVYEFMPNGSLDKFIFSKEGSVNISYSQIFDISVGVARGIAYLHHGCEMKILHFDIKPHNILLDENFTPKVSDFGLAKLYPVENSIVTMTAARGTIGYMAPELFYKNIGGVSYKADVYSFGMLLMEMAGKRKNLNVQAEHSSQLYFPLWIYDQFGQEGEIEIEDVPEDEKKIVKKMIIVALWCIQLTPDDRPSMSKVVEMLEGDVESLEMPLKPTLYPHETAVDNQRTNLDQTTSSDYGSSYDSVEMETKSLLENIA</sequence>
<dbReference type="PANTHER" id="PTHR27009">
    <property type="entry name" value="RUST RESISTANCE KINASE LR10-RELATED"/>
    <property type="match status" value="1"/>
</dbReference>
<keyword evidence="11" id="KW-0325">Glycoprotein</keyword>
<dbReference type="InterPro" id="IPR045874">
    <property type="entry name" value="LRK10/LRL21-25-like"/>
</dbReference>
<dbReference type="GO" id="GO:0005524">
    <property type="term" value="F:ATP binding"/>
    <property type="evidence" value="ECO:0007669"/>
    <property type="project" value="UniProtKB-UniRule"/>
</dbReference>
<dbReference type="Pfam" id="PF13947">
    <property type="entry name" value="GUB_WAK_bind"/>
    <property type="match status" value="1"/>
</dbReference>
<evidence type="ECO:0000256" key="4">
    <source>
        <dbReference type="ARBA" id="ARBA00022692"/>
    </source>
</evidence>
<dbReference type="FunFam" id="3.30.200.20:FF:000178">
    <property type="entry name" value="serine/threonine-protein kinase PBS1-like"/>
    <property type="match status" value="1"/>
</dbReference>
<keyword evidence="2" id="KW-0723">Serine/threonine-protein kinase</keyword>
<keyword evidence="10" id="KW-0472">Membrane</keyword>
<protein>
    <submittedName>
        <fullName evidence="16">Putative glycerophosphodiester phosphodiesterase, protein kinase RLK-Pelle-LRK10L-2 family</fullName>
        <ecNumber evidence="16">3.1.4.46</ecNumber>
    </submittedName>
</protein>
<dbReference type="EMBL" id="PSQE01000001">
    <property type="protein sequence ID" value="RHN77738.1"/>
    <property type="molecule type" value="Genomic_DNA"/>
</dbReference>
<dbReference type="InterPro" id="IPR000719">
    <property type="entry name" value="Prot_kinase_dom"/>
</dbReference>
<dbReference type="PROSITE" id="PS00107">
    <property type="entry name" value="PROTEIN_KINASE_ATP"/>
    <property type="match status" value="1"/>
</dbReference>
<keyword evidence="7 16" id="KW-0418">Kinase</keyword>
<reference evidence="16" key="1">
    <citation type="journal article" date="2018" name="Nat. Plants">
        <title>Whole-genome landscape of Medicago truncatula symbiotic genes.</title>
        <authorList>
            <person name="Pecrix Y."/>
            <person name="Gamas P."/>
            <person name="Carrere S."/>
        </authorList>
    </citation>
    <scope>NUCLEOTIDE SEQUENCE</scope>
    <source>
        <tissue evidence="16">Leaves</tissue>
    </source>
</reference>
<dbReference type="InterPro" id="IPR011009">
    <property type="entry name" value="Kinase-like_dom_sf"/>
</dbReference>
<dbReference type="GO" id="GO:0016020">
    <property type="term" value="C:membrane"/>
    <property type="evidence" value="ECO:0007669"/>
    <property type="project" value="UniProtKB-SubCell"/>
</dbReference>
<evidence type="ECO:0000256" key="13">
    <source>
        <dbReference type="SAM" id="MobiDB-lite"/>
    </source>
</evidence>
<feature type="binding site" evidence="12">
    <location>
        <position position="422"/>
    </location>
    <ligand>
        <name>ATP</name>
        <dbReference type="ChEBI" id="CHEBI:30616"/>
    </ligand>
</feature>
<dbReference type="Pfam" id="PF00069">
    <property type="entry name" value="Pkinase"/>
    <property type="match status" value="1"/>
</dbReference>
<dbReference type="PROSITE" id="PS50011">
    <property type="entry name" value="PROTEIN_KINASE_DOM"/>
    <property type="match status" value="1"/>
</dbReference>
<evidence type="ECO:0000256" key="14">
    <source>
        <dbReference type="SAM" id="SignalP"/>
    </source>
</evidence>
<keyword evidence="6 12" id="KW-0547">Nucleotide-binding</keyword>
<feature type="signal peptide" evidence="14">
    <location>
        <begin position="1"/>
        <end position="18"/>
    </location>
</feature>
<evidence type="ECO:0000256" key="5">
    <source>
        <dbReference type="ARBA" id="ARBA00022729"/>
    </source>
</evidence>
<evidence type="ECO:0000313" key="16">
    <source>
        <dbReference type="EMBL" id="RHN77738.1"/>
    </source>
</evidence>
<dbReference type="GO" id="GO:0008889">
    <property type="term" value="F:glycerophosphodiester phosphodiesterase activity"/>
    <property type="evidence" value="ECO:0007669"/>
    <property type="project" value="UniProtKB-EC"/>
</dbReference>
<dbReference type="GO" id="GO:0004674">
    <property type="term" value="F:protein serine/threonine kinase activity"/>
    <property type="evidence" value="ECO:0007669"/>
    <property type="project" value="UniProtKB-KW"/>
</dbReference>
<comment type="subcellular location">
    <subcellularLocation>
        <location evidence="1">Membrane</location>
        <topology evidence="1">Single-pass type I membrane protein</topology>
    </subcellularLocation>
</comment>
<organism evidence="16">
    <name type="scientific">Medicago truncatula</name>
    <name type="common">Barrel medic</name>
    <name type="synonym">Medicago tribuloides</name>
    <dbReference type="NCBI Taxonomy" id="3880"/>
    <lineage>
        <taxon>Eukaryota</taxon>
        <taxon>Viridiplantae</taxon>
        <taxon>Streptophyta</taxon>
        <taxon>Embryophyta</taxon>
        <taxon>Tracheophyta</taxon>
        <taxon>Spermatophyta</taxon>
        <taxon>Magnoliopsida</taxon>
        <taxon>eudicotyledons</taxon>
        <taxon>Gunneridae</taxon>
        <taxon>Pentapetalae</taxon>
        <taxon>rosids</taxon>
        <taxon>fabids</taxon>
        <taxon>Fabales</taxon>
        <taxon>Fabaceae</taxon>
        <taxon>Papilionoideae</taxon>
        <taxon>50 kb inversion clade</taxon>
        <taxon>NPAAA clade</taxon>
        <taxon>Hologalegina</taxon>
        <taxon>IRL clade</taxon>
        <taxon>Trifolieae</taxon>
        <taxon>Medicago</taxon>
    </lineage>
</organism>
<dbReference type="GO" id="GO:0030247">
    <property type="term" value="F:polysaccharide binding"/>
    <property type="evidence" value="ECO:0007669"/>
    <property type="project" value="InterPro"/>
</dbReference>
<keyword evidence="3" id="KW-0808">Transferase</keyword>
<dbReference type="Proteomes" id="UP000265566">
    <property type="component" value="Chromosome 1"/>
</dbReference>
<evidence type="ECO:0000256" key="9">
    <source>
        <dbReference type="ARBA" id="ARBA00022989"/>
    </source>
</evidence>
<dbReference type="EC" id="3.1.4.46" evidence="16"/>
<dbReference type="AlphaFoldDB" id="A0A396JN60"/>
<dbReference type="SUPFAM" id="SSF56112">
    <property type="entry name" value="Protein kinase-like (PK-like)"/>
    <property type="match status" value="1"/>
</dbReference>
<evidence type="ECO:0000256" key="7">
    <source>
        <dbReference type="ARBA" id="ARBA00022777"/>
    </source>
</evidence>
<dbReference type="InterPro" id="IPR008271">
    <property type="entry name" value="Ser/Thr_kinase_AS"/>
</dbReference>
<feature type="chain" id="PRO_5017466982" evidence="14">
    <location>
        <begin position="19"/>
        <end position="720"/>
    </location>
</feature>
<keyword evidence="4" id="KW-0812">Transmembrane</keyword>
<comment type="caution">
    <text evidence="16">The sequence shown here is derived from an EMBL/GenBank/DDBJ whole genome shotgun (WGS) entry which is preliminary data.</text>
</comment>
<keyword evidence="16" id="KW-0378">Hydrolase</keyword>
<evidence type="ECO:0000256" key="6">
    <source>
        <dbReference type="ARBA" id="ARBA00022741"/>
    </source>
</evidence>
<evidence type="ECO:0000256" key="12">
    <source>
        <dbReference type="PROSITE-ProRule" id="PRU10141"/>
    </source>
</evidence>
<feature type="region of interest" description="Disordered" evidence="13">
    <location>
        <begin position="684"/>
        <end position="707"/>
    </location>
</feature>
<gene>
    <name evidence="16" type="ORF">MtrunA17_Chr1g0157991</name>
</gene>
<evidence type="ECO:0000256" key="10">
    <source>
        <dbReference type="ARBA" id="ARBA00023136"/>
    </source>
</evidence>
<feature type="domain" description="Protein kinase" evidence="15">
    <location>
        <begin position="394"/>
        <end position="679"/>
    </location>
</feature>
<keyword evidence="5 14" id="KW-0732">Signal</keyword>
<evidence type="ECO:0000256" key="8">
    <source>
        <dbReference type="ARBA" id="ARBA00022840"/>
    </source>
</evidence>
<keyword evidence="8 12" id="KW-0067">ATP-binding</keyword>
<name>A0A396JN60_MEDTR</name>
<keyword evidence="9" id="KW-1133">Transmembrane helix</keyword>
<proteinExistence type="predicted"/>
<feature type="compositionally biased region" description="Low complexity" evidence="13">
    <location>
        <begin position="696"/>
        <end position="707"/>
    </location>
</feature>
<accession>A0A396JN60</accession>
<dbReference type="Gene3D" id="3.30.200.20">
    <property type="entry name" value="Phosphorylase Kinase, domain 1"/>
    <property type="match status" value="1"/>
</dbReference>
<evidence type="ECO:0000256" key="2">
    <source>
        <dbReference type="ARBA" id="ARBA00022527"/>
    </source>
</evidence>
<dbReference type="PROSITE" id="PS00108">
    <property type="entry name" value="PROTEIN_KINASE_ST"/>
    <property type="match status" value="1"/>
</dbReference>
<evidence type="ECO:0000259" key="15">
    <source>
        <dbReference type="PROSITE" id="PS50011"/>
    </source>
</evidence>
<evidence type="ECO:0000256" key="11">
    <source>
        <dbReference type="ARBA" id="ARBA00023180"/>
    </source>
</evidence>
<feature type="compositionally biased region" description="Polar residues" evidence="13">
    <location>
        <begin position="686"/>
        <end position="695"/>
    </location>
</feature>